<keyword evidence="2" id="KW-1133">Transmembrane helix</keyword>
<feature type="transmembrane region" description="Helical" evidence="2">
    <location>
        <begin position="186"/>
        <end position="206"/>
    </location>
</feature>
<dbReference type="InterPro" id="IPR018750">
    <property type="entry name" value="DUF2306_membrane"/>
</dbReference>
<accession>A0AAN9TX20</accession>
<keyword evidence="4" id="KW-1185">Reference proteome</keyword>
<feature type="transmembrane region" description="Helical" evidence="2">
    <location>
        <begin position="154"/>
        <end position="174"/>
    </location>
</feature>
<keyword evidence="2" id="KW-0472">Membrane</keyword>
<proteinExistence type="predicted"/>
<feature type="transmembrane region" description="Helical" evidence="2">
    <location>
        <begin position="302"/>
        <end position="329"/>
    </location>
</feature>
<dbReference type="EMBL" id="JAJSPL020000070">
    <property type="protein sequence ID" value="KAK7729400.1"/>
    <property type="molecule type" value="Genomic_DNA"/>
</dbReference>
<evidence type="ECO:0000256" key="2">
    <source>
        <dbReference type="SAM" id="Phobius"/>
    </source>
</evidence>
<dbReference type="Pfam" id="PF10067">
    <property type="entry name" value="DUF2306"/>
    <property type="match status" value="1"/>
</dbReference>
<name>A0AAN9TX20_9PEZI</name>
<evidence type="ECO:0000256" key="1">
    <source>
        <dbReference type="SAM" id="MobiDB-lite"/>
    </source>
</evidence>
<gene>
    <name evidence="3" type="ORF">SLS53_009250</name>
</gene>
<evidence type="ECO:0000313" key="4">
    <source>
        <dbReference type="Proteomes" id="UP001320245"/>
    </source>
</evidence>
<keyword evidence="2" id="KW-0812">Transmembrane</keyword>
<feature type="transmembrane region" description="Helical" evidence="2">
    <location>
        <begin position="55"/>
        <end position="80"/>
    </location>
</feature>
<feature type="transmembrane region" description="Helical" evidence="2">
    <location>
        <begin position="120"/>
        <end position="142"/>
    </location>
</feature>
<dbReference type="Proteomes" id="UP001320245">
    <property type="component" value="Unassembled WGS sequence"/>
</dbReference>
<protein>
    <submittedName>
        <fullName evidence="3">Uncharacterized protein</fullName>
    </submittedName>
</protein>
<reference evidence="3 4" key="1">
    <citation type="journal article" date="2023" name="PLoS ONE">
        <title>Cytospora paraplurivora sp. nov. isolated from orchards with fruit tree decline syndrome in Ontario, Canada.</title>
        <authorList>
            <person name="Ilyukhin E."/>
            <person name="Nguyen H.D.T."/>
            <person name="Castle A.J."/>
            <person name="Ellouze W."/>
        </authorList>
    </citation>
    <scope>NUCLEOTIDE SEQUENCE [LARGE SCALE GENOMIC DNA]</scope>
    <source>
        <strain evidence="3 4">FDS-564</strain>
    </source>
</reference>
<comment type="caution">
    <text evidence="3">The sequence shown here is derived from an EMBL/GenBank/DDBJ whole genome shotgun (WGS) entry which is preliminary data.</text>
</comment>
<organism evidence="3 4">
    <name type="scientific">Cytospora paraplurivora</name>
    <dbReference type="NCBI Taxonomy" id="2898453"/>
    <lineage>
        <taxon>Eukaryota</taxon>
        <taxon>Fungi</taxon>
        <taxon>Dikarya</taxon>
        <taxon>Ascomycota</taxon>
        <taxon>Pezizomycotina</taxon>
        <taxon>Sordariomycetes</taxon>
        <taxon>Sordariomycetidae</taxon>
        <taxon>Diaporthales</taxon>
        <taxon>Cytosporaceae</taxon>
        <taxon>Cytospora</taxon>
    </lineage>
</organism>
<dbReference type="AlphaFoldDB" id="A0AAN9TX20"/>
<sequence>MLPRSLCRPRWLSMHAPPDTVSTAETRKATNVPRTKARQGDGLARSCSVLVETSLVAGLSVGYNFVLWSIFACTLLWFALSRSRYLNYYGIFCRQGHLGAGSHAAPGECYYFLNRSREQIGMMTHLFAIIPCCFLLFFQFVPSIRQKSAMFHRANGYIIILLISIAVAGGLMASRRSFGGDSAFQATNVLLSSLVVVGLAQAVINIKRLQIEQHRAWMLRVWFWAFSVVTMRIIQAVASHAVSGRGYTAMRPCAQIDSDGVLPAATILQAWPECAAYFSRVAPGQQALVGADYNGLPIEVNVALSLVSGISALLALLLHAVGVEIYLYMTSAESERLRQISYHKQLAAGMRHPVRTGMAVSRFGNAAKWRMRVNAAKTGNDSDVTHGGASDEEAT</sequence>
<evidence type="ECO:0000313" key="3">
    <source>
        <dbReference type="EMBL" id="KAK7729400.1"/>
    </source>
</evidence>
<feature type="transmembrane region" description="Helical" evidence="2">
    <location>
        <begin position="218"/>
        <end position="238"/>
    </location>
</feature>
<feature type="region of interest" description="Disordered" evidence="1">
    <location>
        <begin position="17"/>
        <end position="37"/>
    </location>
</feature>